<keyword evidence="1" id="KW-1133">Transmembrane helix</keyword>
<dbReference type="Proteomes" id="UP001320119">
    <property type="component" value="Chromosome"/>
</dbReference>
<dbReference type="RefSeq" id="WP_236985264.1">
    <property type="nucleotide sequence ID" value="NZ_AP023086.1"/>
</dbReference>
<dbReference type="AlphaFoldDB" id="A0AAN1WDY1"/>
<keyword evidence="3" id="KW-1185">Reference proteome</keyword>
<proteinExistence type="predicted"/>
<dbReference type="Pfam" id="PF20134">
    <property type="entry name" value="DUF6524"/>
    <property type="match status" value="1"/>
</dbReference>
<dbReference type="KEGG" id="marq:MARGE09_P0017"/>
<organism evidence="2 3">
    <name type="scientific">Marinagarivorans cellulosilyticus</name>
    <dbReference type="NCBI Taxonomy" id="2721545"/>
    <lineage>
        <taxon>Bacteria</taxon>
        <taxon>Pseudomonadati</taxon>
        <taxon>Pseudomonadota</taxon>
        <taxon>Gammaproteobacteria</taxon>
        <taxon>Cellvibrionales</taxon>
        <taxon>Cellvibrionaceae</taxon>
        <taxon>Marinagarivorans</taxon>
    </lineage>
</organism>
<evidence type="ECO:0000313" key="3">
    <source>
        <dbReference type="Proteomes" id="UP001320119"/>
    </source>
</evidence>
<protein>
    <submittedName>
        <fullName evidence="2">Uncharacterized protein</fullName>
    </submittedName>
</protein>
<evidence type="ECO:0000313" key="2">
    <source>
        <dbReference type="EMBL" id="BCD95818.1"/>
    </source>
</evidence>
<dbReference type="EMBL" id="AP023086">
    <property type="protein sequence ID" value="BCD95818.1"/>
    <property type="molecule type" value="Genomic_DNA"/>
</dbReference>
<feature type="transmembrane region" description="Helical" evidence="1">
    <location>
        <begin position="9"/>
        <end position="32"/>
    </location>
</feature>
<feature type="transmembrane region" description="Helical" evidence="1">
    <location>
        <begin position="44"/>
        <end position="61"/>
    </location>
</feature>
<sequence>MQNFSWPSLLIRIGFAFVLVFVSFNPTGYSYFHWLKSVFPSLTPYVAIAGIGLIIGWAMFIRATLRSLGPVGIVLAVLLQACLVWLFIDLGWLDWKNMNVMAWLALIVISIVLGVGMSWSHIRRRLSGQVDTDDVDDQ</sequence>
<reference evidence="2 3" key="1">
    <citation type="journal article" date="2022" name="IScience">
        <title>An ultrasensitive nanofiber-based assay for enzymatic hydrolysis and deep-sea microbial degradation of cellulose.</title>
        <authorList>
            <person name="Tsudome M."/>
            <person name="Tachioka M."/>
            <person name="Miyazaki M."/>
            <person name="Uchimura K."/>
            <person name="Tsuda M."/>
            <person name="Takaki Y."/>
            <person name="Deguchi S."/>
        </authorList>
    </citation>
    <scope>NUCLEOTIDE SEQUENCE [LARGE SCALE GENOMIC DNA]</scope>
    <source>
        <strain evidence="2 3">GE09</strain>
    </source>
</reference>
<feature type="transmembrane region" description="Helical" evidence="1">
    <location>
        <begin position="100"/>
        <end position="119"/>
    </location>
</feature>
<evidence type="ECO:0000256" key="1">
    <source>
        <dbReference type="SAM" id="Phobius"/>
    </source>
</evidence>
<gene>
    <name evidence="2" type="ORF">MARGE09_P0017</name>
</gene>
<name>A0AAN1WDY1_9GAMM</name>
<accession>A0AAN1WDY1</accession>
<keyword evidence="1" id="KW-0812">Transmembrane</keyword>
<dbReference type="InterPro" id="IPR045387">
    <property type="entry name" value="DUF6524"/>
</dbReference>
<keyword evidence="1" id="KW-0472">Membrane</keyword>
<feature type="transmembrane region" description="Helical" evidence="1">
    <location>
        <begin position="68"/>
        <end position="88"/>
    </location>
</feature>